<evidence type="ECO:0000313" key="10">
    <source>
        <dbReference type="Proteomes" id="UP000016088"/>
    </source>
</evidence>
<organism evidence="9 10">
    <name type="scientific">Schizosaccharomyces octosporus (strain yFS286)</name>
    <name type="common">Fission yeast</name>
    <name type="synonym">Octosporomyces octosporus</name>
    <dbReference type="NCBI Taxonomy" id="483514"/>
    <lineage>
        <taxon>Eukaryota</taxon>
        <taxon>Fungi</taxon>
        <taxon>Dikarya</taxon>
        <taxon>Ascomycota</taxon>
        <taxon>Taphrinomycotina</taxon>
        <taxon>Schizosaccharomycetes</taxon>
        <taxon>Schizosaccharomycetales</taxon>
        <taxon>Schizosaccharomycetaceae</taxon>
        <taxon>Schizosaccharomyces</taxon>
    </lineage>
</organism>
<feature type="compositionally biased region" description="Basic and acidic residues" evidence="8">
    <location>
        <begin position="250"/>
        <end position="261"/>
    </location>
</feature>
<dbReference type="Gene3D" id="3.30.460.10">
    <property type="entry name" value="Beta Polymerase, domain 2"/>
    <property type="match status" value="1"/>
</dbReference>
<evidence type="ECO:0000256" key="3">
    <source>
        <dbReference type="ARBA" id="ARBA00022792"/>
    </source>
</evidence>
<dbReference type="OrthoDB" id="107372at2759"/>
<dbReference type="EMBL" id="KE503208">
    <property type="protein sequence ID" value="EPX71331.1"/>
    <property type="molecule type" value="Genomic_DNA"/>
</dbReference>
<dbReference type="GO" id="GO:0005743">
    <property type="term" value="C:mitochondrial inner membrane"/>
    <property type="evidence" value="ECO:0007669"/>
    <property type="project" value="UniProtKB-SubCell"/>
</dbReference>
<dbReference type="RefSeq" id="XP_013019957.1">
    <property type="nucleotide sequence ID" value="XM_013164503.1"/>
</dbReference>
<comment type="similarity">
    <text evidence="2 7">Belongs to the ATP25 family.</text>
</comment>
<keyword evidence="4 7" id="KW-0809">Transit peptide</keyword>
<evidence type="ECO:0000256" key="7">
    <source>
        <dbReference type="RuleBase" id="RU367062"/>
    </source>
</evidence>
<comment type="subcellular location">
    <subcellularLocation>
        <location evidence="1 7">Mitochondrion inner membrane</location>
        <topology evidence="1 7">Peripheral membrane protein</topology>
        <orientation evidence="1 7">Matrix side</orientation>
    </subcellularLocation>
</comment>
<dbReference type="GO" id="GO:0140053">
    <property type="term" value="P:mitochondrial gene expression"/>
    <property type="evidence" value="ECO:0007669"/>
    <property type="project" value="UniProtKB-UniRule"/>
</dbReference>
<keyword evidence="10" id="KW-1185">Reference proteome</keyword>
<comment type="function">
    <text evidence="7">Mitochondrial mRNA stabilization factor.</text>
</comment>
<evidence type="ECO:0000256" key="4">
    <source>
        <dbReference type="ARBA" id="ARBA00022946"/>
    </source>
</evidence>
<gene>
    <name evidence="9" type="ORF">SOCG_01550</name>
</gene>
<keyword evidence="3 7" id="KW-0999">Mitochondrion inner membrane</keyword>
<dbReference type="VEuPathDB" id="FungiDB:SOCG_01550"/>
<evidence type="ECO:0000256" key="6">
    <source>
        <dbReference type="ARBA" id="ARBA00023136"/>
    </source>
</evidence>
<keyword evidence="5 7" id="KW-0496">Mitochondrion</keyword>
<protein>
    <recommendedName>
        <fullName evidence="7">ATPase synthesis protein 25</fullName>
    </recommendedName>
</protein>
<dbReference type="Proteomes" id="UP000016088">
    <property type="component" value="Unassembled WGS sequence"/>
</dbReference>
<dbReference type="InterPro" id="IPR040152">
    <property type="entry name" value="Atp25"/>
</dbReference>
<dbReference type="GeneID" id="25030530"/>
<evidence type="ECO:0000256" key="1">
    <source>
        <dbReference type="ARBA" id="ARBA00004443"/>
    </source>
</evidence>
<evidence type="ECO:0000256" key="8">
    <source>
        <dbReference type="SAM" id="MobiDB-lite"/>
    </source>
</evidence>
<name>S9PQ17_SCHOY</name>
<keyword evidence="6 7" id="KW-0472">Membrane</keyword>
<dbReference type="PANTHER" id="PTHR28087:SF1">
    <property type="entry name" value="ATPASE SYNTHESIS PROTEIN 25, MITOCHONDRIAL"/>
    <property type="match status" value="1"/>
</dbReference>
<feature type="region of interest" description="Disordered" evidence="8">
    <location>
        <begin position="231"/>
        <end position="265"/>
    </location>
</feature>
<dbReference type="InterPro" id="IPR043519">
    <property type="entry name" value="NT_sf"/>
</dbReference>
<sequence length="531" mass="61304">MKSFPSSFRISSHFACRIHGYSLRHLSYRFFSSKSDAGPQDNPALDAKPSELEKSPEGVIRPWYVEYAERTFPKRNVFTSEIPPLPEAAPEFLQEVLKALSNQYLVSDLKFIRPNADQPWSTSDLMLLGTCNDDGHVISVTRGISQKLKDLKIGTVQIQGLPNLSRQRILNRRALKRPEAWHNKMSTQKTNWTCIHPENYNVIIHLFTKEAREFYQLETIDQDLQQILSENHENEDSSSTSFRQVNKKKISSERRTSPGDRRKFHTSCMRNDSIAKENASFTKSLNPFEEARRMYLAYDDRFSLESFSDHVKSLLDRLASEVSVQDVNTLLTAVALSAPPSINSLESSRKLVSHRIQLLTSLYTSIQKTTPIDITELRRILSKCLICSCMVETSDFHYLDPRIYKTEQLMYRHGISMTVKSYMLILNVFAKYNRWKDVWIRWSKLTNIGILLDEDMYCHIFRLVAESKNERAAIYALSNIFEDMLSQSPELAASKDIAVYLSRCLDLISFQNDNSYRSVHKYIQASKSRGD</sequence>
<dbReference type="AlphaFoldDB" id="S9PQ17"/>
<evidence type="ECO:0000313" key="9">
    <source>
        <dbReference type="EMBL" id="EPX71331.1"/>
    </source>
</evidence>
<evidence type="ECO:0000256" key="5">
    <source>
        <dbReference type="ARBA" id="ARBA00023128"/>
    </source>
</evidence>
<dbReference type="HOGENOM" id="CLU_502633_0_0_1"/>
<dbReference type="Pfam" id="PF02410">
    <property type="entry name" value="RsfS"/>
    <property type="match status" value="1"/>
</dbReference>
<dbReference type="SUPFAM" id="SSF81301">
    <property type="entry name" value="Nucleotidyltransferase"/>
    <property type="match status" value="1"/>
</dbReference>
<evidence type="ECO:0000256" key="2">
    <source>
        <dbReference type="ARBA" id="ARBA00010787"/>
    </source>
</evidence>
<dbReference type="OMA" id="YVEYAER"/>
<reference evidence="9 10" key="1">
    <citation type="journal article" date="2011" name="Science">
        <title>Comparative functional genomics of the fission yeasts.</title>
        <authorList>
            <person name="Rhind N."/>
            <person name="Chen Z."/>
            <person name="Yassour M."/>
            <person name="Thompson D.A."/>
            <person name="Haas B.J."/>
            <person name="Habib N."/>
            <person name="Wapinski I."/>
            <person name="Roy S."/>
            <person name="Lin M.F."/>
            <person name="Heiman D.I."/>
            <person name="Young S.K."/>
            <person name="Furuya K."/>
            <person name="Guo Y."/>
            <person name="Pidoux A."/>
            <person name="Chen H.M."/>
            <person name="Robbertse B."/>
            <person name="Goldberg J.M."/>
            <person name="Aoki K."/>
            <person name="Bayne E.H."/>
            <person name="Berlin A.M."/>
            <person name="Desjardins C.A."/>
            <person name="Dobbs E."/>
            <person name="Dukaj L."/>
            <person name="Fan L."/>
            <person name="FitzGerald M.G."/>
            <person name="French C."/>
            <person name="Gujja S."/>
            <person name="Hansen K."/>
            <person name="Keifenheim D."/>
            <person name="Levin J.Z."/>
            <person name="Mosher R.A."/>
            <person name="Mueller C.A."/>
            <person name="Pfiffner J."/>
            <person name="Priest M."/>
            <person name="Russ C."/>
            <person name="Smialowska A."/>
            <person name="Swoboda P."/>
            <person name="Sykes S.M."/>
            <person name="Vaughn M."/>
            <person name="Vengrova S."/>
            <person name="Yoder R."/>
            <person name="Zeng Q."/>
            <person name="Allshire R."/>
            <person name="Baulcombe D."/>
            <person name="Birren B.W."/>
            <person name="Brown W."/>
            <person name="Ekwall K."/>
            <person name="Kellis M."/>
            <person name="Leatherwood J."/>
            <person name="Levin H."/>
            <person name="Margalit H."/>
            <person name="Martienssen R."/>
            <person name="Nieduszynski C.A."/>
            <person name="Spatafora J.W."/>
            <person name="Friedman N."/>
            <person name="Dalgaard J.Z."/>
            <person name="Baumann P."/>
            <person name="Niki H."/>
            <person name="Regev A."/>
            <person name="Nusbaum C."/>
        </authorList>
    </citation>
    <scope>NUCLEOTIDE SEQUENCE [LARGE SCALE GENOMIC DNA]</scope>
    <source>
        <strain evidence="10">yFS286</strain>
    </source>
</reference>
<dbReference type="GO" id="GO:0048255">
    <property type="term" value="P:mRNA stabilization"/>
    <property type="evidence" value="ECO:0007669"/>
    <property type="project" value="TreeGrafter"/>
</dbReference>
<dbReference type="PANTHER" id="PTHR28087">
    <property type="entry name" value="ATPASE SYNTHESIS PROTEIN 25, MITOCHONDRIAL"/>
    <property type="match status" value="1"/>
</dbReference>
<proteinExistence type="inferred from homology"/>
<accession>S9PQ17</accession>